<evidence type="ECO:0008006" key="9">
    <source>
        <dbReference type="Google" id="ProtNLM"/>
    </source>
</evidence>
<evidence type="ECO:0000256" key="1">
    <source>
        <dbReference type="ARBA" id="ARBA00022658"/>
    </source>
</evidence>
<sequence length="501" mass="55474">MTSSSSQPTRQGQLTKQGGRNGGWKTWRDRWFVLDQAQLAYYKNEPAYRANVPALGTVPVGDIVDLKSSKSDDAKFYLRTGGASIALRAPSRPIKLDWIRAIREARASAPGPPTPSGATNDPAAALVDRLVVETADPEFQAAFLLYRRAFISAGDLLARLEAAFDAAADDAARKVGVVHLVCQWIEASFDDFDRPLRKQCRAFLRRAVADVDGAVAISKSHVEAVYDRAARRAKQAPEFRLKRLSARGASLADGPVDVTQIAPEDVAEWMTAVEHDLLRAIRPIEFVDRAWTRSQAPGIQRMTRRFNQVSYWVASQTLSVAEAGARQRTMQHLIKAAAICLDMCNYFGAAEIVTGLGLTPVYRLADDWRALNAKAKARFVRITEAVADDDNFAAYRKAFRDGIGKAQVPMLAVTLKDLFQLDSLPSRADDDRVNWGKYQRQWAIVSELVRSRKVPYRVTPSQDAADTLERSVERVLTEDDLFALSHRIAPPAQRKPAPATA</sequence>
<dbReference type="InterPro" id="IPR036964">
    <property type="entry name" value="RASGEF_cat_dom_sf"/>
</dbReference>
<dbReference type="SUPFAM" id="SSF50729">
    <property type="entry name" value="PH domain-like"/>
    <property type="match status" value="1"/>
</dbReference>
<dbReference type="SMART" id="SM00233">
    <property type="entry name" value="PH"/>
    <property type="match status" value="1"/>
</dbReference>
<dbReference type="InterPro" id="IPR008937">
    <property type="entry name" value="Ras-like_GEF"/>
</dbReference>
<dbReference type="Pfam" id="PF00169">
    <property type="entry name" value="PH"/>
    <property type="match status" value="1"/>
</dbReference>
<dbReference type="AlphaFoldDB" id="A0A0G4J443"/>
<reference evidence="7 8" key="1">
    <citation type="submission" date="2015-02" db="EMBL/GenBank/DDBJ databases">
        <authorList>
            <person name="Chooi Y.-H."/>
        </authorList>
    </citation>
    <scope>NUCLEOTIDE SEQUENCE [LARGE SCALE GENOMIC DNA]</scope>
    <source>
        <strain evidence="7">E3</strain>
    </source>
</reference>
<dbReference type="GO" id="GO:0007264">
    <property type="term" value="P:small GTPase-mediated signal transduction"/>
    <property type="evidence" value="ECO:0007669"/>
    <property type="project" value="InterPro"/>
</dbReference>
<dbReference type="InterPro" id="IPR011993">
    <property type="entry name" value="PH-like_dom_sf"/>
</dbReference>
<dbReference type="Proteomes" id="UP000039324">
    <property type="component" value="Unassembled WGS sequence"/>
</dbReference>
<dbReference type="OMA" id="LITEVEW"/>
<dbReference type="GO" id="GO:0005085">
    <property type="term" value="F:guanyl-nucleotide exchange factor activity"/>
    <property type="evidence" value="ECO:0007669"/>
    <property type="project" value="UniProtKB-KW"/>
</dbReference>
<evidence type="ECO:0000259" key="4">
    <source>
        <dbReference type="PROSITE" id="PS50003"/>
    </source>
</evidence>
<dbReference type="OrthoDB" id="546434at2759"/>
<dbReference type="InterPro" id="IPR023578">
    <property type="entry name" value="Ras_GEF_dom_sf"/>
</dbReference>
<dbReference type="PROSITE" id="PS50212">
    <property type="entry name" value="RASGEF_NTER"/>
    <property type="match status" value="1"/>
</dbReference>
<dbReference type="Pfam" id="PF00617">
    <property type="entry name" value="RasGEF"/>
    <property type="match status" value="1"/>
</dbReference>
<evidence type="ECO:0000313" key="8">
    <source>
        <dbReference type="Proteomes" id="UP000039324"/>
    </source>
</evidence>
<dbReference type="STRING" id="37360.A0A0G4J443"/>
<evidence type="ECO:0000256" key="3">
    <source>
        <dbReference type="SAM" id="MobiDB-lite"/>
    </source>
</evidence>
<dbReference type="EMBL" id="CDSF01000124">
    <property type="protein sequence ID" value="CEP02340.1"/>
    <property type="molecule type" value="Genomic_DNA"/>
</dbReference>
<dbReference type="PANTHER" id="PTHR23113:SF99">
    <property type="entry name" value="RASGEF DOMAIN-CONTAINING PROTEIN"/>
    <property type="match status" value="1"/>
</dbReference>
<evidence type="ECO:0000256" key="2">
    <source>
        <dbReference type="PROSITE-ProRule" id="PRU00168"/>
    </source>
</evidence>
<evidence type="ECO:0000259" key="6">
    <source>
        <dbReference type="PROSITE" id="PS50212"/>
    </source>
</evidence>
<dbReference type="PROSITE" id="PS50003">
    <property type="entry name" value="PH_DOMAIN"/>
    <property type="match status" value="1"/>
</dbReference>
<proteinExistence type="predicted"/>
<name>A0A0G4J443_PLABS</name>
<feature type="domain" description="PH" evidence="4">
    <location>
        <begin position="7"/>
        <end position="107"/>
    </location>
</feature>
<evidence type="ECO:0000313" key="7">
    <source>
        <dbReference type="EMBL" id="CEP02340.1"/>
    </source>
</evidence>
<feature type="compositionally biased region" description="Polar residues" evidence="3">
    <location>
        <begin position="1"/>
        <end position="18"/>
    </location>
</feature>
<dbReference type="InterPro" id="IPR000651">
    <property type="entry name" value="Ras-like_Gua-exchang_fac_N"/>
</dbReference>
<feature type="domain" description="N-terminal Ras-GEF" evidence="6">
    <location>
        <begin position="114"/>
        <end position="234"/>
    </location>
</feature>
<dbReference type="PANTHER" id="PTHR23113">
    <property type="entry name" value="GUANINE NUCLEOTIDE EXCHANGE FACTOR"/>
    <property type="match status" value="1"/>
</dbReference>
<gene>
    <name evidence="7" type="ORF">PBRA_008924</name>
</gene>
<organism evidence="7 8">
    <name type="scientific">Plasmodiophora brassicae</name>
    <name type="common">Clubroot disease agent</name>
    <dbReference type="NCBI Taxonomy" id="37360"/>
    <lineage>
        <taxon>Eukaryota</taxon>
        <taxon>Sar</taxon>
        <taxon>Rhizaria</taxon>
        <taxon>Endomyxa</taxon>
        <taxon>Phytomyxea</taxon>
        <taxon>Plasmodiophorida</taxon>
        <taxon>Plasmodiophoridae</taxon>
        <taxon>Plasmodiophora</taxon>
    </lineage>
</organism>
<dbReference type="PROSITE" id="PS50009">
    <property type="entry name" value="RASGEF_CAT"/>
    <property type="match status" value="1"/>
</dbReference>
<dbReference type="Gene3D" id="1.20.870.10">
    <property type="entry name" value="Son of sevenless (SoS) protein Chain: S domain 1"/>
    <property type="match status" value="1"/>
</dbReference>
<dbReference type="Gene3D" id="1.10.840.10">
    <property type="entry name" value="Ras guanine-nucleotide exchange factors catalytic domain"/>
    <property type="match status" value="1"/>
</dbReference>
<accession>A0A0G4J443</accession>
<dbReference type="SUPFAM" id="SSF48366">
    <property type="entry name" value="Ras GEF"/>
    <property type="match status" value="1"/>
</dbReference>
<dbReference type="SMART" id="SM00147">
    <property type="entry name" value="RasGEF"/>
    <property type="match status" value="1"/>
</dbReference>
<feature type="region of interest" description="Disordered" evidence="3">
    <location>
        <begin position="1"/>
        <end position="22"/>
    </location>
</feature>
<protein>
    <recommendedName>
        <fullName evidence="9">Ras-GEF domain-containing protein</fullName>
    </recommendedName>
</protein>
<evidence type="ECO:0000259" key="5">
    <source>
        <dbReference type="PROSITE" id="PS50009"/>
    </source>
</evidence>
<dbReference type="Gene3D" id="2.30.29.30">
    <property type="entry name" value="Pleckstrin-homology domain (PH domain)/Phosphotyrosine-binding domain (PTB)"/>
    <property type="match status" value="1"/>
</dbReference>
<keyword evidence="8" id="KW-1185">Reference proteome</keyword>
<dbReference type="InterPro" id="IPR001849">
    <property type="entry name" value="PH_domain"/>
</dbReference>
<keyword evidence="1 2" id="KW-0344">Guanine-nucleotide releasing factor</keyword>
<feature type="domain" description="Ras-GEF" evidence="5">
    <location>
        <begin position="262"/>
        <end position="491"/>
    </location>
</feature>
<dbReference type="InterPro" id="IPR001895">
    <property type="entry name" value="RASGEF_cat_dom"/>
</dbReference>